<accession>A0A8J2LWV6</accession>
<name>A0A8J2LWV6_9BILA</name>
<evidence type="ECO:0000313" key="2">
    <source>
        <dbReference type="Proteomes" id="UP000746747"/>
    </source>
</evidence>
<proteinExistence type="predicted"/>
<keyword evidence="2" id="KW-1185">Reference proteome</keyword>
<sequence length="142" mass="16289">MRALSNHLVTPEPLQPLMLLQCSLVMQHMLPPPAHMPFNFSEVHRLPPTTLRKCGRSIWLLQQNSLTTESYVAARPPTAPHPITNSISKVRYVLQWLKMTQNKRCVLEMWLSNSIWAMHPSSVILSEQIPRVAVKTSELFLQ</sequence>
<organism evidence="1 2">
    <name type="scientific">Cercopithifilaria johnstoni</name>
    <dbReference type="NCBI Taxonomy" id="2874296"/>
    <lineage>
        <taxon>Eukaryota</taxon>
        <taxon>Metazoa</taxon>
        <taxon>Ecdysozoa</taxon>
        <taxon>Nematoda</taxon>
        <taxon>Chromadorea</taxon>
        <taxon>Rhabditida</taxon>
        <taxon>Spirurina</taxon>
        <taxon>Spiruromorpha</taxon>
        <taxon>Filarioidea</taxon>
        <taxon>Onchocercidae</taxon>
        <taxon>Cercopithifilaria</taxon>
    </lineage>
</organism>
<comment type="caution">
    <text evidence="1">The sequence shown here is derived from an EMBL/GenBank/DDBJ whole genome shotgun (WGS) entry which is preliminary data.</text>
</comment>
<reference evidence="1" key="1">
    <citation type="submission" date="2021-09" db="EMBL/GenBank/DDBJ databases">
        <authorList>
            <consortium name="Pathogen Informatics"/>
        </authorList>
    </citation>
    <scope>NUCLEOTIDE SEQUENCE</scope>
</reference>
<evidence type="ECO:0000313" key="1">
    <source>
        <dbReference type="EMBL" id="CAG9531698.1"/>
    </source>
</evidence>
<dbReference type="AlphaFoldDB" id="A0A8J2LWV6"/>
<protein>
    <submittedName>
        <fullName evidence="1">Uncharacterized protein</fullName>
    </submittedName>
</protein>
<gene>
    <name evidence="1" type="ORF">CJOHNSTONI_LOCUS2075</name>
</gene>
<dbReference type="Proteomes" id="UP000746747">
    <property type="component" value="Unassembled WGS sequence"/>
</dbReference>
<dbReference type="EMBL" id="CAKAEH010000696">
    <property type="protein sequence ID" value="CAG9531698.1"/>
    <property type="molecule type" value="Genomic_DNA"/>
</dbReference>